<accession>A0A7R9H1H3</accession>
<reference evidence="1" key="1">
    <citation type="submission" date="2020-11" db="EMBL/GenBank/DDBJ databases">
        <authorList>
            <person name="Tran Van P."/>
        </authorList>
    </citation>
    <scope>NUCLEOTIDE SEQUENCE</scope>
</reference>
<gene>
    <name evidence="1" type="ORF">TPSB3V08_LOCUS4458</name>
</gene>
<evidence type="ECO:0000313" key="1">
    <source>
        <dbReference type="EMBL" id="CAD7404367.1"/>
    </source>
</evidence>
<name>A0A7R9H1H3_TIMPO</name>
<dbReference type="AlphaFoldDB" id="A0A7R9H1H3"/>
<proteinExistence type="predicted"/>
<organism evidence="1">
    <name type="scientific">Timema poppense</name>
    <name type="common">Walking stick</name>
    <dbReference type="NCBI Taxonomy" id="170557"/>
    <lineage>
        <taxon>Eukaryota</taxon>
        <taxon>Metazoa</taxon>
        <taxon>Ecdysozoa</taxon>
        <taxon>Arthropoda</taxon>
        <taxon>Hexapoda</taxon>
        <taxon>Insecta</taxon>
        <taxon>Pterygota</taxon>
        <taxon>Neoptera</taxon>
        <taxon>Polyneoptera</taxon>
        <taxon>Phasmatodea</taxon>
        <taxon>Timematodea</taxon>
        <taxon>Timematoidea</taxon>
        <taxon>Timematidae</taxon>
        <taxon>Timema</taxon>
    </lineage>
</organism>
<protein>
    <submittedName>
        <fullName evidence="1">Uncharacterized protein</fullName>
    </submittedName>
</protein>
<dbReference type="EMBL" id="OD002140">
    <property type="protein sequence ID" value="CAD7404367.1"/>
    <property type="molecule type" value="Genomic_DNA"/>
</dbReference>
<sequence>MANQDVCLLLAVQRVRYQICMLTDLRFDWLSRAEHLGQGGRSRDELNFSRIVRADEEETFRPLKRVVLYFSIRERNISGEQASSLKFLPFYSKEACTNPGSFGRGNSLNHALVPGTGSTLTRHDIPSDQPWRAGRDDISTGCEDCDMCRACDTHHSSRWPQCCQHNSMCCSQLAAACQHCDKHDLINFCNKHFKRKLIVTAQSPDLGFILSELIREECETRNATS</sequence>